<dbReference type="Pfam" id="PF01590">
    <property type="entry name" value="GAF"/>
    <property type="match status" value="1"/>
</dbReference>
<dbReference type="InterPro" id="IPR052016">
    <property type="entry name" value="Bact_Sigma-Reg"/>
</dbReference>
<evidence type="ECO:0000256" key="1">
    <source>
        <dbReference type="ARBA" id="ARBA00022801"/>
    </source>
</evidence>
<dbReference type="AlphaFoldDB" id="A0A2S5TBN9"/>
<dbReference type="PANTHER" id="PTHR43156:SF2">
    <property type="entry name" value="STAGE II SPORULATION PROTEIN E"/>
    <property type="match status" value="1"/>
</dbReference>
<dbReference type="Proteomes" id="UP000238220">
    <property type="component" value="Unassembled WGS sequence"/>
</dbReference>
<evidence type="ECO:0000259" key="3">
    <source>
        <dbReference type="SMART" id="SM00331"/>
    </source>
</evidence>
<dbReference type="OrthoDB" id="9811749at2"/>
<dbReference type="Pfam" id="PF13581">
    <property type="entry name" value="HATPase_c_2"/>
    <property type="match status" value="1"/>
</dbReference>
<evidence type="ECO:0000259" key="2">
    <source>
        <dbReference type="SMART" id="SM00065"/>
    </source>
</evidence>
<dbReference type="PANTHER" id="PTHR43156">
    <property type="entry name" value="STAGE II SPORULATION PROTEIN E-RELATED"/>
    <property type="match status" value="1"/>
</dbReference>
<evidence type="ECO:0000313" key="4">
    <source>
        <dbReference type="EMBL" id="PPE72413.1"/>
    </source>
</evidence>
<dbReference type="SMART" id="SM00331">
    <property type="entry name" value="PP2C_SIG"/>
    <property type="match status" value="1"/>
</dbReference>
<dbReference type="SMART" id="SM00065">
    <property type="entry name" value="GAF"/>
    <property type="match status" value="1"/>
</dbReference>
<keyword evidence="1" id="KW-0378">Hydrolase</keyword>
<dbReference type="GO" id="GO:0016791">
    <property type="term" value="F:phosphatase activity"/>
    <property type="evidence" value="ECO:0007669"/>
    <property type="project" value="TreeGrafter"/>
</dbReference>
<dbReference type="InterPro" id="IPR001932">
    <property type="entry name" value="PPM-type_phosphatase-like_dom"/>
</dbReference>
<dbReference type="EMBL" id="PSNW01000013">
    <property type="protein sequence ID" value="PPE72413.1"/>
    <property type="molecule type" value="Genomic_DNA"/>
</dbReference>
<name>A0A2S5TBN9_9GAMM</name>
<accession>A0A2S5TBN9</accession>
<evidence type="ECO:0000313" key="5">
    <source>
        <dbReference type="Proteomes" id="UP000238220"/>
    </source>
</evidence>
<comment type="caution">
    <text evidence="4">The sequence shown here is derived from an EMBL/GenBank/DDBJ whole genome shotgun (WGS) entry which is preliminary data.</text>
</comment>
<dbReference type="Pfam" id="PF07228">
    <property type="entry name" value="SpoIIE"/>
    <property type="match status" value="1"/>
</dbReference>
<dbReference type="InterPro" id="IPR036890">
    <property type="entry name" value="HATPase_C_sf"/>
</dbReference>
<dbReference type="Gene3D" id="3.30.450.40">
    <property type="match status" value="1"/>
</dbReference>
<dbReference type="Gene3D" id="3.60.40.10">
    <property type="entry name" value="PPM-type phosphatase domain"/>
    <property type="match status" value="1"/>
</dbReference>
<dbReference type="CDD" id="cd16936">
    <property type="entry name" value="HATPase_RsbW-like"/>
    <property type="match status" value="1"/>
</dbReference>
<dbReference type="SUPFAM" id="SSF55781">
    <property type="entry name" value="GAF domain-like"/>
    <property type="match status" value="1"/>
</dbReference>
<feature type="domain" description="GAF" evidence="2">
    <location>
        <begin position="1"/>
        <end position="148"/>
    </location>
</feature>
<proteinExistence type="predicted"/>
<organism evidence="4 5">
    <name type="scientific">Solimonas fluminis</name>
    <dbReference type="NCBI Taxonomy" id="2086571"/>
    <lineage>
        <taxon>Bacteria</taxon>
        <taxon>Pseudomonadati</taxon>
        <taxon>Pseudomonadota</taxon>
        <taxon>Gammaproteobacteria</taxon>
        <taxon>Nevskiales</taxon>
        <taxon>Nevskiaceae</taxon>
        <taxon>Solimonas</taxon>
    </lineage>
</organism>
<dbReference type="Gene3D" id="3.30.565.10">
    <property type="entry name" value="Histidine kinase-like ATPase, C-terminal domain"/>
    <property type="match status" value="1"/>
</dbReference>
<reference evidence="4 5" key="1">
    <citation type="submission" date="2018-02" db="EMBL/GenBank/DDBJ databases">
        <title>Genome sequencing of Solimonas sp. HR-BB.</title>
        <authorList>
            <person name="Lee Y."/>
            <person name="Jeon C.O."/>
        </authorList>
    </citation>
    <scope>NUCLEOTIDE SEQUENCE [LARGE SCALE GENOMIC DNA]</scope>
    <source>
        <strain evidence="4 5">HR-BB</strain>
    </source>
</reference>
<keyword evidence="5" id="KW-1185">Reference proteome</keyword>
<dbReference type="InterPro" id="IPR036457">
    <property type="entry name" value="PPM-type-like_dom_sf"/>
</dbReference>
<feature type="domain" description="PPM-type phosphatase" evidence="3">
    <location>
        <begin position="173"/>
        <end position="388"/>
    </location>
</feature>
<protein>
    <submittedName>
        <fullName evidence="4">Serine/threonine protein phosphatase</fullName>
    </submittedName>
</protein>
<dbReference type="InterPro" id="IPR029016">
    <property type="entry name" value="GAF-like_dom_sf"/>
</dbReference>
<gene>
    <name evidence="4" type="ORF">C3942_18790</name>
</gene>
<dbReference type="InterPro" id="IPR003594">
    <property type="entry name" value="HATPase_dom"/>
</dbReference>
<dbReference type="InterPro" id="IPR003018">
    <property type="entry name" value="GAF"/>
</dbReference>
<sequence length="539" mass="58240">MVRRALGRIAEAMNAESASLFLLEGDHDDPRARLVCQACVGPSDITGLSLPVGTGIVGRAVLRDEPQLVADTRQDPDFVAPSVQMDYQIRSLICAPLSVKGQRLGAVEVVNRRDCDNLFSERDCEALATLANAAALALVNARLMQQQVEQARTRRELELAASVQRALLPRDGTASDWVRGVNLPARGVSGDFYDVLPLPGGSIAFALADVSGKGMNAALVAVKAATLFRSEARQMRKPGKLLARIGSELAETMARGMFVTMVVGIYDPRTYTVRFANAGHEPPVWRDRQGQYHSFAAEEPPLGIVAPENGVYPETLLRLDGGSLYLYTDGCTESRDEHGAMRGAEGIQALIGRYASLPLAERVQALADSLAPDGADLRDDITLLVVEGRAPRRARRDLLLRQSFPAEATQLKVIRHLVADIAGRAGMAAEAAQELVLAVDEACQNIIRHGYRGHAGGRIDLSMRRVAGRLTVELVDFAPPVKQDECKGRPLEDLRPGGLGTFFMSALTDSMRYLRPPRGAGNRLALSKRLAGKREGAGE</sequence>